<dbReference type="RefSeq" id="WP_007727281.1">
    <property type="nucleotide sequence ID" value="NZ_AP018733.1"/>
</dbReference>
<evidence type="ECO:0000313" key="3">
    <source>
        <dbReference type="Proteomes" id="UP000502345"/>
    </source>
</evidence>
<proteinExistence type="predicted"/>
<gene>
    <name evidence="2" type="ORF">G9444_2245</name>
</gene>
<evidence type="ECO:0000313" key="2">
    <source>
        <dbReference type="EMBL" id="QIP39489.1"/>
    </source>
</evidence>
<sequence length="157" mass="16504">MPPRPPKSYAWLWVLLGVVTVALVAVVVYVWVLPLVLNDNSDENTARTETVVITSPAAAPQNGVVTPAPNESVPASAARCGSVFSNNEFTTSAVGTSVTSCEFAEEVRYQYVSQGRRGGPVSISAVSPVTGTRYSMNCAGNKVVTCTGGNNAVVYVY</sequence>
<protein>
    <submittedName>
        <fullName evidence="2">Uncharacterized protein</fullName>
    </submittedName>
</protein>
<name>A0A1Q4K5S0_RHOER</name>
<organism evidence="2 3">
    <name type="scientific">Rhodococcus erythropolis</name>
    <name type="common">Arthrobacter picolinophilus</name>
    <dbReference type="NCBI Taxonomy" id="1833"/>
    <lineage>
        <taxon>Bacteria</taxon>
        <taxon>Bacillati</taxon>
        <taxon>Actinomycetota</taxon>
        <taxon>Actinomycetes</taxon>
        <taxon>Mycobacteriales</taxon>
        <taxon>Nocardiaceae</taxon>
        <taxon>Rhodococcus</taxon>
        <taxon>Rhodococcus erythropolis group</taxon>
    </lineage>
</organism>
<evidence type="ECO:0000256" key="1">
    <source>
        <dbReference type="SAM" id="Phobius"/>
    </source>
</evidence>
<reference evidence="2 3" key="1">
    <citation type="submission" date="2020-03" db="EMBL/GenBank/DDBJ databases">
        <title>Screen low temperature-resistant strains for efficient degradation of petroleum hydrocarbons under the low temperature.</title>
        <authorList>
            <person name="Wang Y."/>
            <person name="Chen J."/>
        </authorList>
    </citation>
    <scope>NUCLEOTIDE SEQUENCE [LARGE SCALE GENOMIC DNA]</scope>
    <source>
        <strain evidence="2 3">KB1</strain>
    </source>
</reference>
<feature type="transmembrane region" description="Helical" evidence="1">
    <location>
        <begin position="12"/>
        <end position="37"/>
    </location>
</feature>
<keyword evidence="1" id="KW-1133">Transmembrane helix</keyword>
<dbReference type="Proteomes" id="UP000502345">
    <property type="component" value="Chromosome"/>
</dbReference>
<dbReference type="AlphaFoldDB" id="A0A1Q4K5S0"/>
<keyword evidence="1" id="KW-0472">Membrane</keyword>
<accession>A0A1Q4K5S0</accession>
<dbReference type="EMBL" id="CP050124">
    <property type="protein sequence ID" value="QIP39489.1"/>
    <property type="molecule type" value="Genomic_DNA"/>
</dbReference>
<keyword evidence="1" id="KW-0812">Transmembrane</keyword>